<gene>
    <name evidence="2" type="ORF">K503DRAFT_867709</name>
</gene>
<evidence type="ECO:0000256" key="1">
    <source>
        <dbReference type="SAM" id="MobiDB-lite"/>
    </source>
</evidence>
<dbReference type="AlphaFoldDB" id="A0A1B7MUE8"/>
<organism evidence="2 3">
    <name type="scientific">Rhizopogon vinicolor AM-OR11-026</name>
    <dbReference type="NCBI Taxonomy" id="1314800"/>
    <lineage>
        <taxon>Eukaryota</taxon>
        <taxon>Fungi</taxon>
        <taxon>Dikarya</taxon>
        <taxon>Basidiomycota</taxon>
        <taxon>Agaricomycotina</taxon>
        <taxon>Agaricomycetes</taxon>
        <taxon>Agaricomycetidae</taxon>
        <taxon>Boletales</taxon>
        <taxon>Suillineae</taxon>
        <taxon>Rhizopogonaceae</taxon>
        <taxon>Rhizopogon</taxon>
    </lineage>
</organism>
<accession>A0A1B7MUE8</accession>
<sequence>MAHSKRSRQSTQSSDQDNPEYEVNALESRFRAPSPEESVEEPPPHLFFDSLKSDFSELDTSDSETGSNLLTAMLKIEDMLRDPDWIPGHLRKKADIRAKSKIGDNGTKAKVFTLHGKCEYWLGISTHLRSYLSRGEEARQMLTLGSMMKLSNHALELGL</sequence>
<name>A0A1B7MUE8_9AGAM</name>
<protein>
    <submittedName>
        <fullName evidence="2">Uncharacterized protein</fullName>
    </submittedName>
</protein>
<evidence type="ECO:0000313" key="2">
    <source>
        <dbReference type="EMBL" id="OAX36244.1"/>
    </source>
</evidence>
<dbReference type="InParanoid" id="A0A1B7MUE8"/>
<evidence type="ECO:0000313" key="3">
    <source>
        <dbReference type="Proteomes" id="UP000092154"/>
    </source>
</evidence>
<dbReference type="EMBL" id="KV448431">
    <property type="protein sequence ID" value="OAX36244.1"/>
    <property type="molecule type" value="Genomic_DNA"/>
</dbReference>
<keyword evidence="3" id="KW-1185">Reference proteome</keyword>
<proteinExistence type="predicted"/>
<reference evidence="2 3" key="1">
    <citation type="submission" date="2016-06" db="EMBL/GenBank/DDBJ databases">
        <title>Comparative genomics of the ectomycorrhizal sister species Rhizopogon vinicolor and Rhizopogon vesiculosus (Basidiomycota: Boletales) reveals a divergence of the mating type B locus.</title>
        <authorList>
            <consortium name="DOE Joint Genome Institute"/>
            <person name="Mujic A.B."/>
            <person name="Kuo A."/>
            <person name="Tritt A."/>
            <person name="Lipzen A."/>
            <person name="Chen C."/>
            <person name="Johnson J."/>
            <person name="Sharma A."/>
            <person name="Barry K."/>
            <person name="Grigoriev I.V."/>
            <person name="Spatafora J.W."/>
        </authorList>
    </citation>
    <scope>NUCLEOTIDE SEQUENCE [LARGE SCALE GENOMIC DNA]</scope>
    <source>
        <strain evidence="2 3">AM-OR11-026</strain>
    </source>
</reference>
<dbReference type="Proteomes" id="UP000092154">
    <property type="component" value="Unassembled WGS sequence"/>
</dbReference>
<feature type="region of interest" description="Disordered" evidence="1">
    <location>
        <begin position="1"/>
        <end position="50"/>
    </location>
</feature>